<dbReference type="PROSITE" id="PS51221">
    <property type="entry name" value="TTL"/>
    <property type="match status" value="1"/>
</dbReference>
<evidence type="ECO:0000256" key="1">
    <source>
        <dbReference type="SAM" id="Coils"/>
    </source>
</evidence>
<dbReference type="RefSeq" id="XP_001008691.3">
    <property type="nucleotide sequence ID" value="XM_001008691.3"/>
</dbReference>
<dbReference type="PANTHER" id="PTHR46069:SF1">
    <property type="entry name" value="CHROMOSOME UNDETERMINED SCAFFOLD_125, WHOLE GENOME SHOTGUN SEQUENCE"/>
    <property type="match status" value="1"/>
</dbReference>
<dbReference type="Proteomes" id="UP000009168">
    <property type="component" value="Unassembled WGS sequence"/>
</dbReference>
<evidence type="ECO:0000256" key="2">
    <source>
        <dbReference type="SAM" id="Phobius"/>
    </source>
</evidence>
<keyword evidence="2" id="KW-1133">Transmembrane helix</keyword>
<keyword evidence="2" id="KW-0472">Membrane</keyword>
<keyword evidence="1" id="KW-0175">Coiled coil</keyword>
<evidence type="ECO:0000313" key="3">
    <source>
        <dbReference type="EMBL" id="EAR88446.3"/>
    </source>
</evidence>
<dbReference type="STRING" id="312017.Q22TJ2"/>
<evidence type="ECO:0000313" key="4">
    <source>
        <dbReference type="Proteomes" id="UP000009168"/>
    </source>
</evidence>
<keyword evidence="2" id="KW-0812">Transmembrane</keyword>
<dbReference type="SUPFAM" id="SSF56059">
    <property type="entry name" value="Glutathione synthetase ATP-binding domain-like"/>
    <property type="match status" value="1"/>
</dbReference>
<organism evidence="3 4">
    <name type="scientific">Tetrahymena thermophila (strain SB210)</name>
    <dbReference type="NCBI Taxonomy" id="312017"/>
    <lineage>
        <taxon>Eukaryota</taxon>
        <taxon>Sar</taxon>
        <taxon>Alveolata</taxon>
        <taxon>Ciliophora</taxon>
        <taxon>Intramacronucleata</taxon>
        <taxon>Oligohymenophorea</taxon>
        <taxon>Hymenostomatida</taxon>
        <taxon>Tetrahymenina</taxon>
        <taxon>Tetrahymenidae</taxon>
        <taxon>Tetrahymena</taxon>
    </lineage>
</organism>
<dbReference type="PANTHER" id="PTHR46069">
    <property type="entry name" value="TUBULIN TYROSINE LIGASE"/>
    <property type="match status" value="1"/>
</dbReference>
<accession>Q22TJ2</accession>
<name>Q22TJ2_TETTS</name>
<dbReference type="AlphaFoldDB" id="Q22TJ2"/>
<dbReference type="EMBL" id="GG662840">
    <property type="protein sequence ID" value="EAR88446.3"/>
    <property type="molecule type" value="Genomic_DNA"/>
</dbReference>
<dbReference type="HOGENOM" id="CLU_266745_0_0_1"/>
<sequence>MQQNNANNIVEYIRSKKIQKEEKNFKFLIFNGNGSHFIRSDLLKRQNWDEVINLRHLILIIFIINIIIQIKSTQDEKRSIKNSDFIWSSQNFHYKIFSIIEDLELEQQQRLLVNHFENTKFMCTKNGLIKSLRNYYQHNLQSSQVGYSVFHTTPTTFIVKQGFEDIEFQKFLAKYKAFENGKFETELIPMKHCIQNLWLIKPGNQNQGRGIVIYKNQNDIINFFQNKLNQQQWIIQKYIEKPLLYKNRKFDIRMWALITCKNEIFFYHDGYMRTSSHDYNLDNCSSNIHLTNNFQQKYFQNYGLYEPGNTLPIDRLFEYISFNNKDKASQIKSLLISRMKDLVIDSFLAARKNMVQQKKYLNYELFGYDFLIDEDLRVWLLEINSNPYLGTPNDEMKNLIPKMIEEMLDIMLKNKPRKNNKFELIYSESMQGGWSQFLVSVNQRQSFNTSLYPEQQLQQLQFIRNENTPTLCKTIRQEFYGATQTNFITNLMGKKDDEQIAKQLYQHLYLQIQNYPFKDYDPFRNSFTTILTKIKIWKELEQKELKWYIKGFKLILESNIKLILLEKEYSDKVYSIILQEDLPEQIQSILIEASYEISNQILNKNISIKENMNPEELQHDKQIEILTKSLLVIGGQFDRKKYIPGETQNSEKSRKQLIQNGGLIVIYFLQQNEDLSFENINSSIKQFLDSLDYQDFFYQNQLFKEWIEQVNSIKPKKYQFFNGFSQNLNNEEIKDHNFINNNSEFNKKNHKTNKTRIANILIHANYENKIENNQEQLQNRNEIDENQKIKLKNENLFVERSKSNENLSQNTQIPFPKFLDSFFNKTYNQNEFANYLEQQLQILSPKFKQQFYKIKFMSQQKIDQRDKQLSAVQIPNHKKFKFNKSASPSRQSDRKELMNKSINQISKIENQKFQQNVNLLTICKSELELQKNTQQNSINIENTKLEIIKNQVKSLEQIRSESPFVRRHQNQIQKCRHYNLDKEDQKLSFQTAQQNKQPIKYTLMNNKQLSPNSAIQKNSDFKQKSCEQNQFFLPQNFQIQQQNLKKKQKELSPSREFRKKQSVTINSVNNQQAVFSGFQKIRSSPKLNELRNRKIENQANKYNYDIEKDTKNESLQEKREFIQVEDILAQQNFQILNQQVNNLEQEQIESNTNQQNKLELNQIDTTMTQQKQEIDINKSINYSDKDFLNFDTEVDLSNQKQQQNLNDNQCEIINKNFKSINQSNVDQNIIEQHA</sequence>
<protein>
    <submittedName>
        <fullName evidence="3">Tubulin-tyrosine ligase family protein</fullName>
    </submittedName>
</protein>
<dbReference type="InParanoid" id="Q22TJ2"/>
<gene>
    <name evidence="3" type="ORF">TTHERM_00170310</name>
</gene>
<dbReference type="KEGG" id="tet:TTHERM_00170310"/>
<dbReference type="GeneID" id="7836413"/>
<dbReference type="Gene3D" id="3.30.470.20">
    <property type="entry name" value="ATP-grasp fold, B domain"/>
    <property type="match status" value="1"/>
</dbReference>
<keyword evidence="3" id="KW-0436">Ligase</keyword>
<feature type="coiled-coil region" evidence="1">
    <location>
        <begin position="763"/>
        <end position="794"/>
    </location>
</feature>
<keyword evidence="4" id="KW-1185">Reference proteome</keyword>
<dbReference type="GO" id="GO:0016874">
    <property type="term" value="F:ligase activity"/>
    <property type="evidence" value="ECO:0007669"/>
    <property type="project" value="UniProtKB-KW"/>
</dbReference>
<dbReference type="InterPro" id="IPR004344">
    <property type="entry name" value="TTL/TTLL_fam"/>
</dbReference>
<dbReference type="eggNOG" id="KOG2157">
    <property type="taxonomic scope" value="Eukaryota"/>
</dbReference>
<feature type="transmembrane region" description="Helical" evidence="2">
    <location>
        <begin position="52"/>
        <end position="70"/>
    </location>
</feature>
<dbReference type="OrthoDB" id="313141at2759"/>
<dbReference type="Pfam" id="PF03133">
    <property type="entry name" value="TTL"/>
    <property type="match status" value="1"/>
</dbReference>
<reference evidence="4" key="1">
    <citation type="journal article" date="2006" name="PLoS Biol.">
        <title>Macronuclear genome sequence of the ciliate Tetrahymena thermophila, a model eukaryote.</title>
        <authorList>
            <person name="Eisen J.A."/>
            <person name="Coyne R.S."/>
            <person name="Wu M."/>
            <person name="Wu D."/>
            <person name="Thiagarajan M."/>
            <person name="Wortman J.R."/>
            <person name="Badger J.H."/>
            <person name="Ren Q."/>
            <person name="Amedeo P."/>
            <person name="Jones K.M."/>
            <person name="Tallon L.J."/>
            <person name="Delcher A.L."/>
            <person name="Salzberg S.L."/>
            <person name="Silva J.C."/>
            <person name="Haas B.J."/>
            <person name="Majoros W.H."/>
            <person name="Farzad M."/>
            <person name="Carlton J.M."/>
            <person name="Smith R.K. Jr."/>
            <person name="Garg J."/>
            <person name="Pearlman R.E."/>
            <person name="Karrer K.M."/>
            <person name="Sun L."/>
            <person name="Manning G."/>
            <person name="Elde N.C."/>
            <person name="Turkewitz A.P."/>
            <person name="Asai D.J."/>
            <person name="Wilkes D.E."/>
            <person name="Wang Y."/>
            <person name="Cai H."/>
            <person name="Collins K."/>
            <person name="Stewart B.A."/>
            <person name="Lee S.R."/>
            <person name="Wilamowska K."/>
            <person name="Weinberg Z."/>
            <person name="Ruzzo W.L."/>
            <person name="Wloga D."/>
            <person name="Gaertig J."/>
            <person name="Frankel J."/>
            <person name="Tsao C.-C."/>
            <person name="Gorovsky M.A."/>
            <person name="Keeling P.J."/>
            <person name="Waller R.F."/>
            <person name="Patron N.J."/>
            <person name="Cherry J.M."/>
            <person name="Stover N.A."/>
            <person name="Krieger C.J."/>
            <person name="del Toro C."/>
            <person name="Ryder H.F."/>
            <person name="Williamson S.C."/>
            <person name="Barbeau R.A."/>
            <person name="Hamilton E.P."/>
            <person name="Orias E."/>
        </authorList>
    </citation>
    <scope>NUCLEOTIDE SEQUENCE [LARGE SCALE GENOMIC DNA]</scope>
    <source>
        <strain evidence="4">SB210</strain>
    </source>
</reference>
<proteinExistence type="predicted"/>